<protein>
    <submittedName>
        <fullName evidence="2">DUF6789 family protein</fullName>
    </submittedName>
</protein>
<dbReference type="InterPro" id="IPR046739">
    <property type="entry name" value="DUF6789"/>
</dbReference>
<keyword evidence="3" id="KW-1185">Reference proteome</keyword>
<gene>
    <name evidence="2" type="ORF">ACFPYI_08365</name>
</gene>
<comment type="caution">
    <text evidence="2">The sequence shown here is derived from an EMBL/GenBank/DDBJ whole genome shotgun (WGS) entry which is preliminary data.</text>
</comment>
<evidence type="ECO:0000256" key="1">
    <source>
        <dbReference type="SAM" id="Phobius"/>
    </source>
</evidence>
<dbReference type="RefSeq" id="WP_247414241.1">
    <property type="nucleotide sequence ID" value="NZ_JALLGW010000001.1"/>
</dbReference>
<name>A0ABD5RM22_9EURY</name>
<organism evidence="2 3">
    <name type="scientific">Halomarina salina</name>
    <dbReference type="NCBI Taxonomy" id="1872699"/>
    <lineage>
        <taxon>Archaea</taxon>
        <taxon>Methanobacteriati</taxon>
        <taxon>Methanobacteriota</taxon>
        <taxon>Stenosarchaea group</taxon>
        <taxon>Halobacteria</taxon>
        <taxon>Halobacteriales</taxon>
        <taxon>Natronomonadaceae</taxon>
        <taxon>Halomarina</taxon>
    </lineage>
</organism>
<sequence>MDRVPSVIAGGVAGTAVLSLLLILLEVQTREQILVFDVIARFVGVPGQQTVGFVIFLIAGIVAWPLVFLAIEDYIPGGPDPAARGVVLSIPLWIAFDIAGRGDIAGPLLLVYIALTFVAHVAYGWVMGAVYAHLHGGTELPQEEYTYG</sequence>
<feature type="transmembrane region" description="Helical" evidence="1">
    <location>
        <begin position="6"/>
        <end position="25"/>
    </location>
</feature>
<dbReference type="Pfam" id="PF20587">
    <property type="entry name" value="DUF6789"/>
    <property type="match status" value="1"/>
</dbReference>
<feature type="transmembrane region" description="Helical" evidence="1">
    <location>
        <begin position="51"/>
        <end position="71"/>
    </location>
</feature>
<evidence type="ECO:0000313" key="2">
    <source>
        <dbReference type="EMBL" id="MFC5971339.1"/>
    </source>
</evidence>
<accession>A0ABD5RM22</accession>
<dbReference type="AlphaFoldDB" id="A0ABD5RM22"/>
<evidence type="ECO:0000313" key="3">
    <source>
        <dbReference type="Proteomes" id="UP001596099"/>
    </source>
</evidence>
<keyword evidence="1" id="KW-0812">Transmembrane</keyword>
<dbReference type="EMBL" id="JBHSQH010000001">
    <property type="protein sequence ID" value="MFC5971339.1"/>
    <property type="molecule type" value="Genomic_DNA"/>
</dbReference>
<proteinExistence type="predicted"/>
<reference evidence="2 3" key="1">
    <citation type="journal article" date="2019" name="Int. J. Syst. Evol. Microbiol.">
        <title>The Global Catalogue of Microorganisms (GCM) 10K type strain sequencing project: providing services to taxonomists for standard genome sequencing and annotation.</title>
        <authorList>
            <consortium name="The Broad Institute Genomics Platform"/>
            <consortium name="The Broad Institute Genome Sequencing Center for Infectious Disease"/>
            <person name="Wu L."/>
            <person name="Ma J."/>
        </authorList>
    </citation>
    <scope>NUCLEOTIDE SEQUENCE [LARGE SCALE GENOMIC DNA]</scope>
    <source>
        <strain evidence="2 3">CGMCC 1.12543</strain>
    </source>
</reference>
<dbReference type="Proteomes" id="UP001596099">
    <property type="component" value="Unassembled WGS sequence"/>
</dbReference>
<keyword evidence="1" id="KW-0472">Membrane</keyword>
<keyword evidence="1" id="KW-1133">Transmembrane helix</keyword>
<feature type="transmembrane region" description="Helical" evidence="1">
    <location>
        <begin position="107"/>
        <end position="126"/>
    </location>
</feature>